<accession>A0ABT0XBJ9</accession>
<proteinExistence type="predicted"/>
<organism evidence="1 2">
    <name type="scientific">Streptomyces meridianus</name>
    <dbReference type="NCBI Taxonomy" id="2938945"/>
    <lineage>
        <taxon>Bacteria</taxon>
        <taxon>Bacillati</taxon>
        <taxon>Actinomycetota</taxon>
        <taxon>Actinomycetes</taxon>
        <taxon>Kitasatosporales</taxon>
        <taxon>Streptomycetaceae</taxon>
        <taxon>Streptomyces</taxon>
    </lineage>
</organism>
<reference evidence="1" key="1">
    <citation type="journal article" date="2023" name="Int. J. Syst. Evol. Microbiol.">
        <title>Streptomyces meridianus sp. nov. isolated from brackish water of the Tagus estuary in Alcochete, Portugal.</title>
        <authorList>
            <person name="Santos J.D.N."/>
            <person name="Klimek D."/>
            <person name="Calusinska M."/>
            <person name="Lobo Da Cunha A."/>
            <person name="Catita J."/>
            <person name="Goncalves H."/>
            <person name="Gonzalez I."/>
            <person name="Reyes F."/>
            <person name="Lage O.M."/>
        </authorList>
    </citation>
    <scope>NUCLEOTIDE SEQUENCE</scope>
    <source>
        <strain evidence="1">MTZ3.1</strain>
    </source>
</reference>
<evidence type="ECO:0000313" key="2">
    <source>
        <dbReference type="Proteomes" id="UP001167160"/>
    </source>
</evidence>
<gene>
    <name evidence="1" type="ORF">M1E25_20805</name>
</gene>
<dbReference type="InterPro" id="IPR044911">
    <property type="entry name" value="V-type_ATPase_csu/dsu_dom_3"/>
</dbReference>
<dbReference type="RefSeq" id="WP_251417949.1">
    <property type="nucleotide sequence ID" value="NZ_JAMQGM010000046.1"/>
</dbReference>
<keyword evidence="2" id="KW-1185">Reference proteome</keyword>
<name>A0ABT0XBJ9_9ACTN</name>
<dbReference type="SUPFAM" id="SSF103486">
    <property type="entry name" value="V-type ATP synthase subunit C"/>
    <property type="match status" value="1"/>
</dbReference>
<dbReference type="Gene3D" id="1.10.132.50">
    <property type="entry name" value="ATP synthase (C/AC39) subunit, domain 3"/>
    <property type="match status" value="1"/>
</dbReference>
<evidence type="ECO:0000313" key="1">
    <source>
        <dbReference type="EMBL" id="MCM2579755.1"/>
    </source>
</evidence>
<evidence type="ECO:0008006" key="3">
    <source>
        <dbReference type="Google" id="ProtNLM"/>
    </source>
</evidence>
<dbReference type="InterPro" id="IPR036079">
    <property type="entry name" value="ATPase_csu/dsu_sf"/>
</dbReference>
<dbReference type="EMBL" id="JAMQGM010000046">
    <property type="protein sequence ID" value="MCM2579755.1"/>
    <property type="molecule type" value="Genomic_DNA"/>
</dbReference>
<comment type="caution">
    <text evidence="1">The sequence shown here is derived from an EMBL/GenBank/DDBJ whole genome shotgun (WGS) entry which is preliminary data.</text>
</comment>
<dbReference type="Proteomes" id="UP001167160">
    <property type="component" value="Unassembled WGS sequence"/>
</dbReference>
<sequence>MSARWVAGATRARAVVTRCAGAEELREVASSISLEEALRRLRRTAYRRDLDPAASLAGAQRAVAATLLWHLRVLAGWQPHRGAEALRLFAAGFEIANTEEHLRALSGSRPEHLRPPYRLGSLATAWRRLSQTASPSQLRAALTASAWGDPGGSSPAAVAVGMRISAAARLAAVVPEALRWAAGRAALIAAREMFVVGRRPSQPVAGRAADLLGAGATAADTFADFRDRLPATAHWVVAGIVEPAQLWQAEGRWWERIEADGSALLRGPGVTSAPVVGAVAVLSADAWRMRGALEEAARGGGSTEWSDAPR</sequence>
<protein>
    <recommendedName>
        <fullName evidence="3">V-type ATPase subunit</fullName>
    </recommendedName>
</protein>